<dbReference type="InParanoid" id="A0A0G4G5I5"/>
<gene>
    <name evidence="2" type="ORF">Vbra_17155</name>
</gene>
<feature type="region of interest" description="Disordered" evidence="1">
    <location>
        <begin position="360"/>
        <end position="409"/>
    </location>
</feature>
<proteinExistence type="predicted"/>
<reference evidence="2 3" key="1">
    <citation type="submission" date="2014-11" db="EMBL/GenBank/DDBJ databases">
        <authorList>
            <person name="Zhu J."/>
            <person name="Qi W."/>
            <person name="Song R."/>
        </authorList>
    </citation>
    <scope>NUCLEOTIDE SEQUENCE [LARGE SCALE GENOMIC DNA]</scope>
</reference>
<organism evidence="2 3">
    <name type="scientific">Vitrella brassicaformis (strain CCMP3155)</name>
    <dbReference type="NCBI Taxonomy" id="1169540"/>
    <lineage>
        <taxon>Eukaryota</taxon>
        <taxon>Sar</taxon>
        <taxon>Alveolata</taxon>
        <taxon>Colpodellida</taxon>
        <taxon>Vitrellaceae</taxon>
        <taxon>Vitrella</taxon>
    </lineage>
</organism>
<name>A0A0G4G5I5_VITBC</name>
<dbReference type="EMBL" id="CDMY01000571">
    <property type="protein sequence ID" value="CEM23827.1"/>
    <property type="molecule type" value="Genomic_DNA"/>
</dbReference>
<feature type="compositionally biased region" description="Gly residues" evidence="1">
    <location>
        <begin position="393"/>
        <end position="409"/>
    </location>
</feature>
<evidence type="ECO:0000313" key="2">
    <source>
        <dbReference type="EMBL" id="CEM23827.1"/>
    </source>
</evidence>
<evidence type="ECO:0000256" key="1">
    <source>
        <dbReference type="SAM" id="MobiDB-lite"/>
    </source>
</evidence>
<dbReference type="AlphaFoldDB" id="A0A0G4G5I5"/>
<protein>
    <submittedName>
        <fullName evidence="2">Uncharacterized protein</fullName>
    </submittedName>
</protein>
<dbReference type="Proteomes" id="UP000041254">
    <property type="component" value="Unassembled WGS sequence"/>
</dbReference>
<dbReference type="VEuPathDB" id="CryptoDB:Vbra_17155"/>
<keyword evidence="3" id="KW-1185">Reference proteome</keyword>
<accession>A0A0G4G5I5</accession>
<evidence type="ECO:0000313" key="3">
    <source>
        <dbReference type="Proteomes" id="UP000041254"/>
    </source>
</evidence>
<dbReference type="PhylomeDB" id="A0A0G4G5I5"/>
<feature type="compositionally biased region" description="Acidic residues" evidence="1">
    <location>
        <begin position="371"/>
        <end position="392"/>
    </location>
</feature>
<sequence>MQHHEQQQRQHPVSYLCVGRRSRYLLSVKDVVRLKATCTWLKQLFGEAQLRDRLSHSLGSQAGLLRRAVNGQQVQLLRFDDDQFGKHDLLAAVCVVEEGDWGEVGEVIELGEQCGNCELPVTLSGADINTHANITAYVSAPRVLAQLKMVGPHVRFSDGSCLQLFQHGNGEVRAIIDEPDFELEVDPPLPAGHLYQQHRQPHDPPVRSRIEYWGIIGGWMSFGGQGFTNASVLSFAKEKIVDHFHMDRQKNQTSTRLNRGVGGGRLNDLFTESPHTLVTGWTTTMSWDGRARQLVLTDASHPFVAWIEIEDREDNDVIVFVYTTEAAVCEGVLFKHRCPVTTQMARVALGAVASFVFDGQVQQQQQQQHDDDSDDDSDDGSGDEGDGLDDGSGEGGGGEGAAAEAEGGG</sequence>